<comment type="subcellular location">
    <subcellularLocation>
        <location evidence="4">Cytoplasm</location>
    </subcellularLocation>
</comment>
<feature type="binding site" evidence="4">
    <location>
        <position position="282"/>
    </location>
    <ligand>
        <name>N(2)-acetyl-L-ornithine</name>
        <dbReference type="ChEBI" id="CHEBI:57805"/>
    </ligand>
</feature>
<keyword evidence="2 4" id="KW-0808">Transferase</keyword>
<feature type="modified residue" description="N6-(pyridoxal phosphate)lysine" evidence="4">
    <location>
        <position position="254"/>
    </location>
</feature>
<dbReference type="InterPro" id="IPR005814">
    <property type="entry name" value="Aminotrans_3"/>
</dbReference>
<dbReference type="GO" id="GO:0042802">
    <property type="term" value="F:identical protein binding"/>
    <property type="evidence" value="ECO:0007669"/>
    <property type="project" value="TreeGrafter"/>
</dbReference>
<comment type="cofactor">
    <cofactor evidence="4">
        <name>pyridoxal 5'-phosphate</name>
        <dbReference type="ChEBI" id="CHEBI:597326"/>
    </cofactor>
    <text evidence="4">Binds 1 pyridoxal phosphate per subunit.</text>
</comment>
<dbReference type="CDD" id="cd00610">
    <property type="entry name" value="OAT_like"/>
    <property type="match status" value="1"/>
</dbReference>
<comment type="similarity">
    <text evidence="4">Belongs to the class-III pyridoxal-phosphate-dependent aminotransferase family. ArgD subfamily.</text>
</comment>
<dbReference type="Pfam" id="PF00202">
    <property type="entry name" value="Aminotran_3"/>
    <property type="match status" value="1"/>
</dbReference>
<dbReference type="GO" id="GO:0005737">
    <property type="term" value="C:cytoplasm"/>
    <property type="evidence" value="ECO:0007669"/>
    <property type="project" value="UniProtKB-SubCell"/>
</dbReference>
<evidence type="ECO:0000256" key="4">
    <source>
        <dbReference type="HAMAP-Rule" id="MF_01107"/>
    </source>
</evidence>
<accession>A0AAE7VJ71</accession>
<feature type="binding site" evidence="4">
    <location>
        <begin position="225"/>
        <end position="228"/>
    </location>
    <ligand>
        <name>pyridoxal 5'-phosphate</name>
        <dbReference type="ChEBI" id="CHEBI:597326"/>
    </ligand>
</feature>
<evidence type="ECO:0000256" key="1">
    <source>
        <dbReference type="ARBA" id="ARBA00022576"/>
    </source>
</evidence>
<keyword evidence="4" id="KW-0457">Lysine biosynthesis</keyword>
<comment type="catalytic activity">
    <reaction evidence="4">
        <text>N-succinyl-(2S,6S)-2,6-diaminopimelate + 2-oxoglutarate = (S)-2-succinylamino-6-oxoheptanedioate + L-glutamate</text>
        <dbReference type="Rhea" id="RHEA:11960"/>
        <dbReference type="ChEBI" id="CHEBI:15685"/>
        <dbReference type="ChEBI" id="CHEBI:16810"/>
        <dbReference type="ChEBI" id="CHEBI:29985"/>
        <dbReference type="ChEBI" id="CHEBI:58087"/>
        <dbReference type="EC" id="2.6.1.17"/>
    </reaction>
</comment>
<dbReference type="NCBIfam" id="NF009047">
    <property type="entry name" value="PRK12381.1"/>
    <property type="match status" value="1"/>
</dbReference>
<keyword evidence="4" id="KW-0963">Cytoplasm</keyword>
<dbReference type="EMBL" id="CP133586">
    <property type="protein sequence ID" value="WMT12821.1"/>
    <property type="molecule type" value="Genomic_DNA"/>
</dbReference>
<dbReference type="GO" id="GO:0030170">
    <property type="term" value="F:pyridoxal phosphate binding"/>
    <property type="evidence" value="ECO:0007669"/>
    <property type="project" value="InterPro"/>
</dbReference>
<evidence type="ECO:0000256" key="2">
    <source>
        <dbReference type="ARBA" id="ARBA00022679"/>
    </source>
</evidence>
<dbReference type="GO" id="GO:0006526">
    <property type="term" value="P:L-arginine biosynthetic process"/>
    <property type="evidence" value="ECO:0007669"/>
    <property type="project" value="UniProtKB-UniRule"/>
</dbReference>
<evidence type="ECO:0000313" key="8">
    <source>
        <dbReference type="Proteomes" id="UP001235341"/>
    </source>
</evidence>
<dbReference type="PROSITE" id="PS00600">
    <property type="entry name" value="AA_TRANSFER_CLASS_3"/>
    <property type="match status" value="1"/>
</dbReference>
<dbReference type="GO" id="GO:0003992">
    <property type="term" value="F:N2-acetyl-L-ornithine:2-oxoglutarate 5-aminotransferase activity"/>
    <property type="evidence" value="ECO:0007669"/>
    <property type="project" value="UniProtKB-UniRule"/>
</dbReference>
<dbReference type="InterPro" id="IPR017652">
    <property type="entry name" value="Ac/SucOrn_transaminase_bac"/>
</dbReference>
<gene>
    <name evidence="4" type="primary">argD</name>
    <name evidence="4" type="synonym">dapC</name>
    <name evidence="5" type="ORF">G9399_10505</name>
    <name evidence="6" type="ORF">RFB13_16350</name>
</gene>
<dbReference type="Gene3D" id="3.40.640.10">
    <property type="entry name" value="Type I PLP-dependent aspartate aminotransferase-like (Major domain)"/>
    <property type="match status" value="1"/>
</dbReference>
<dbReference type="Gene3D" id="3.90.1150.10">
    <property type="entry name" value="Aspartate Aminotransferase, domain 1"/>
    <property type="match status" value="1"/>
</dbReference>
<dbReference type="InterPro" id="IPR015424">
    <property type="entry name" value="PyrdxlP-dep_Trfase"/>
</dbReference>
<comment type="pathway">
    <text evidence="4">Amino-acid biosynthesis; L-arginine biosynthesis; N(2)-acetyl-L-ornithine from L-glutamate: step 4/4.</text>
</comment>
<dbReference type="EMBL" id="CP054160">
    <property type="protein sequence ID" value="QXT42369.1"/>
    <property type="molecule type" value="Genomic_DNA"/>
</dbReference>
<comment type="subunit">
    <text evidence="4">Homodimer.</text>
</comment>
<evidence type="ECO:0000313" key="6">
    <source>
        <dbReference type="EMBL" id="WMT12821.1"/>
    </source>
</evidence>
<feature type="binding site" evidence="4">
    <location>
        <position position="283"/>
    </location>
    <ligand>
        <name>pyridoxal 5'-phosphate</name>
        <dbReference type="ChEBI" id="CHEBI:597326"/>
    </ligand>
</feature>
<dbReference type="NCBIfam" id="TIGR00707">
    <property type="entry name" value="argD"/>
    <property type="match status" value="1"/>
</dbReference>
<dbReference type="GO" id="GO:0009016">
    <property type="term" value="F:succinyldiaminopimelate transaminase activity"/>
    <property type="evidence" value="ECO:0007669"/>
    <property type="project" value="UniProtKB-UniRule"/>
</dbReference>
<feature type="binding site" evidence="4">
    <location>
        <begin position="107"/>
        <end position="108"/>
    </location>
    <ligand>
        <name>pyridoxal 5'-phosphate</name>
        <dbReference type="ChEBI" id="CHEBI:597326"/>
    </ligand>
</feature>
<dbReference type="InterPro" id="IPR015422">
    <property type="entry name" value="PyrdxlP-dep_Trfase_small"/>
</dbReference>
<reference evidence="7" key="1">
    <citation type="submission" date="2020-03" db="EMBL/GenBank/DDBJ databases">
        <title>Genome sequences of seven Enterobacteriaceae strains isolated from Canadian wastewater treatment facilities.</title>
        <authorList>
            <person name="Huang H."/>
            <person name="Chmara J.T."/>
            <person name="Duceppe M.-O."/>
        </authorList>
    </citation>
    <scope>NUCLEOTIDE SEQUENCE [LARGE SCALE GENOMIC DNA]</scope>
    <source>
        <strain evidence="7">Biosolid 3</strain>
    </source>
</reference>
<evidence type="ECO:0000313" key="7">
    <source>
        <dbReference type="Proteomes" id="UP000503464"/>
    </source>
</evidence>
<dbReference type="GO" id="GO:0009089">
    <property type="term" value="P:lysine biosynthetic process via diaminopimelate"/>
    <property type="evidence" value="ECO:0007669"/>
    <property type="project" value="UniProtKB-UniRule"/>
</dbReference>
<dbReference type="InterPro" id="IPR015421">
    <property type="entry name" value="PyrdxlP-dep_Trfase_major"/>
</dbReference>
<reference evidence="6 8" key="3">
    <citation type="submission" date="2023-08" db="EMBL/GenBank/DDBJ databases">
        <title>Complete Genome and Methylome dissection of Serratia fonticola NEB369.</title>
        <authorList>
            <person name="Fomenkov A."/>
            <person name="Roberts R.D."/>
        </authorList>
    </citation>
    <scope>NUCLEOTIDE SEQUENCE [LARGE SCALE GENOMIC DNA]</scope>
    <source>
        <strain evidence="6 8">NEB369</strain>
    </source>
</reference>
<dbReference type="NCBIfam" id="NF003468">
    <property type="entry name" value="PRK05093.1"/>
    <property type="match status" value="1"/>
</dbReference>
<proteinExistence type="inferred from homology"/>
<dbReference type="PANTHER" id="PTHR11986:SF113">
    <property type="entry name" value="SUCCINYLORNITHINE TRANSAMINASE"/>
    <property type="match status" value="1"/>
</dbReference>
<dbReference type="PIRSF" id="PIRSF000521">
    <property type="entry name" value="Transaminase_4ab_Lys_Orn"/>
    <property type="match status" value="1"/>
</dbReference>
<comment type="catalytic activity">
    <reaction evidence="4">
        <text>N(2)-acetyl-L-ornithine + 2-oxoglutarate = N-acetyl-L-glutamate 5-semialdehyde + L-glutamate</text>
        <dbReference type="Rhea" id="RHEA:18049"/>
        <dbReference type="ChEBI" id="CHEBI:16810"/>
        <dbReference type="ChEBI" id="CHEBI:29123"/>
        <dbReference type="ChEBI" id="CHEBI:29985"/>
        <dbReference type="ChEBI" id="CHEBI:57805"/>
        <dbReference type="EC" id="2.6.1.11"/>
    </reaction>
</comment>
<keyword evidence="4" id="KW-0028">Amino-acid biosynthesis</keyword>
<dbReference type="PANTHER" id="PTHR11986">
    <property type="entry name" value="AMINOTRANSFERASE CLASS III"/>
    <property type="match status" value="1"/>
</dbReference>
<dbReference type="InterPro" id="IPR004636">
    <property type="entry name" value="AcOrn/SuccOrn_fam"/>
</dbReference>
<dbReference type="NCBIfam" id="NF002325">
    <property type="entry name" value="PRK01278.1"/>
    <property type="match status" value="1"/>
</dbReference>
<dbReference type="GO" id="GO:0006527">
    <property type="term" value="P:L-arginine catabolic process"/>
    <property type="evidence" value="ECO:0007669"/>
    <property type="project" value="TreeGrafter"/>
</dbReference>
<keyword evidence="1 4" id="KW-0032">Aminotransferase</keyword>
<reference evidence="5" key="2">
    <citation type="submission" date="2022-06" db="EMBL/GenBank/DDBJ databases">
        <title>Genome sequences of seven Enterobacteriaceae strains isolated from Canadian wastewater treatment facilities.</title>
        <authorList>
            <person name="Huang H."/>
            <person name="Chmara J.T."/>
            <person name="Duceppe M.-O."/>
        </authorList>
    </citation>
    <scope>NUCLEOTIDE SEQUENCE</scope>
    <source>
        <strain evidence="5">HH13</strain>
    </source>
</reference>
<dbReference type="Proteomes" id="UP001235341">
    <property type="component" value="Chromosome"/>
</dbReference>
<dbReference type="FunFam" id="3.40.640.10:FF:000004">
    <property type="entry name" value="Acetylornithine aminotransferase"/>
    <property type="match status" value="1"/>
</dbReference>
<evidence type="ECO:0000313" key="5">
    <source>
        <dbReference type="EMBL" id="QXT42369.1"/>
    </source>
</evidence>
<comment type="pathway">
    <text evidence="4">Amino-acid biosynthesis; L-lysine biosynthesis via DAP pathway; LL-2,6-diaminopimelate from (S)-tetrahydrodipicolinate (succinylase route): step 2/3.</text>
</comment>
<dbReference type="HAMAP" id="MF_01107">
    <property type="entry name" value="ArgD_aminotrans_3"/>
    <property type="match status" value="1"/>
</dbReference>
<protein>
    <recommendedName>
        <fullName evidence="4">Acetylornithine/succinyldiaminopimelate aminotransferase</fullName>
        <shortName evidence="4">ACOAT</shortName>
        <shortName evidence="4">DapATase</shortName>
        <shortName evidence="4">Succinyldiaminopimelate transferase</shortName>
        <ecNumber evidence="4">2.6.1.11</ecNumber>
        <ecNumber evidence="4">2.6.1.17</ecNumber>
    </recommendedName>
</protein>
<dbReference type="InterPro" id="IPR049704">
    <property type="entry name" value="Aminotrans_3_PPA_site"/>
</dbReference>
<name>A0AAE7VJ71_SERFO</name>
<dbReference type="EC" id="2.6.1.11" evidence="4"/>
<evidence type="ECO:0000256" key="3">
    <source>
        <dbReference type="ARBA" id="ARBA00022898"/>
    </source>
</evidence>
<dbReference type="NCBIfam" id="TIGR03246">
    <property type="entry name" value="arg_catab_astC"/>
    <property type="match status" value="1"/>
</dbReference>
<dbReference type="InterPro" id="IPR050103">
    <property type="entry name" value="Class-III_PLP-dep_AT"/>
</dbReference>
<sequence length="404" mass="43035">MEQPIAVTRQSFDDWMIPVYAPADFILVRGEGSQVWDQQGKSYIDFAGGIAVNALGHAHPQVLAALVEQAGKLWHLGNGYTNEPVLRLAKQLIDATFADKVFFCNSGAEANEAALKLARKYALDSGNREKNQIVAFNNAFHGRTLFTVSAGGQPKYSQDFAPLPGGITHTPFNDLGAAAQVINDRTCAVIVEPIQGEGGVVPAQAQFLQGLRELCDRHGALLIFDEVQTGVGRTGSLYAYMNYGVVPDVLTTAKALGGGFPIGAMITTDKLAKTLGVGTHGTTYGGNPLAAAVAGVVFSLINTPEVLDGVKQRLEWFIAGLTEINLQYPIFSEIRGAGLLIGCALNPEYAGRAKQITQLANEEGVIALIAGPDVVRFTPSLIIPEQDVKEGLARFARAVARICS</sequence>
<keyword evidence="3 4" id="KW-0663">Pyridoxal phosphate</keyword>
<keyword evidence="4" id="KW-0055">Arginine biosynthesis</keyword>
<organism evidence="5 7">
    <name type="scientific">Serratia fonticola</name>
    <dbReference type="NCBI Taxonomy" id="47917"/>
    <lineage>
        <taxon>Bacteria</taxon>
        <taxon>Pseudomonadati</taxon>
        <taxon>Pseudomonadota</taxon>
        <taxon>Gammaproteobacteria</taxon>
        <taxon>Enterobacterales</taxon>
        <taxon>Yersiniaceae</taxon>
        <taxon>Serratia</taxon>
    </lineage>
</organism>
<dbReference type="RefSeq" id="WP_065684251.1">
    <property type="nucleotide sequence ID" value="NZ_CAMKUK010000001.1"/>
</dbReference>
<feature type="binding site" evidence="4">
    <location>
        <position position="143"/>
    </location>
    <ligand>
        <name>N(2)-acetyl-L-ornithine</name>
        <dbReference type="ChEBI" id="CHEBI:57805"/>
    </ligand>
</feature>
<keyword evidence="8" id="KW-1185">Reference proteome</keyword>
<comment type="function">
    <text evidence="4">Involved in both the arginine and lysine biosynthetic pathways.</text>
</comment>
<feature type="binding site" evidence="4">
    <location>
        <position position="140"/>
    </location>
    <ligand>
        <name>pyridoxal 5'-phosphate</name>
        <dbReference type="ChEBI" id="CHEBI:597326"/>
    </ligand>
</feature>
<dbReference type="AlphaFoldDB" id="A0AAE7VJ71"/>
<dbReference type="SUPFAM" id="SSF53383">
    <property type="entry name" value="PLP-dependent transferases"/>
    <property type="match status" value="1"/>
</dbReference>
<dbReference type="Proteomes" id="UP000503464">
    <property type="component" value="Chromosome"/>
</dbReference>
<dbReference type="EC" id="2.6.1.17" evidence="4"/>